<protein>
    <submittedName>
        <fullName evidence="1">Uncharacterized protein</fullName>
    </submittedName>
</protein>
<organism evidence="1">
    <name type="scientific">Anguilla anguilla</name>
    <name type="common">European freshwater eel</name>
    <name type="synonym">Muraena anguilla</name>
    <dbReference type="NCBI Taxonomy" id="7936"/>
    <lineage>
        <taxon>Eukaryota</taxon>
        <taxon>Metazoa</taxon>
        <taxon>Chordata</taxon>
        <taxon>Craniata</taxon>
        <taxon>Vertebrata</taxon>
        <taxon>Euteleostomi</taxon>
        <taxon>Actinopterygii</taxon>
        <taxon>Neopterygii</taxon>
        <taxon>Teleostei</taxon>
        <taxon>Anguilliformes</taxon>
        <taxon>Anguillidae</taxon>
        <taxon>Anguilla</taxon>
    </lineage>
</organism>
<name>A0A0E9VJ82_ANGAN</name>
<evidence type="ECO:0000313" key="1">
    <source>
        <dbReference type="EMBL" id="JAH78132.1"/>
    </source>
</evidence>
<accession>A0A0E9VJ82</accession>
<dbReference type="AlphaFoldDB" id="A0A0E9VJ82"/>
<reference evidence="1" key="1">
    <citation type="submission" date="2014-11" db="EMBL/GenBank/DDBJ databases">
        <authorList>
            <person name="Amaro Gonzalez C."/>
        </authorList>
    </citation>
    <scope>NUCLEOTIDE SEQUENCE</scope>
</reference>
<dbReference type="EMBL" id="GBXM01030445">
    <property type="protein sequence ID" value="JAH78132.1"/>
    <property type="molecule type" value="Transcribed_RNA"/>
</dbReference>
<sequence>MLNFVMSASYKMIFAVGCQSGSVLSNGFAPAPLQ</sequence>
<reference evidence="1" key="2">
    <citation type="journal article" date="2015" name="Fish Shellfish Immunol.">
        <title>Early steps in the European eel (Anguilla anguilla)-Vibrio vulnificus interaction in the gills: Role of the RtxA13 toxin.</title>
        <authorList>
            <person name="Callol A."/>
            <person name="Pajuelo D."/>
            <person name="Ebbesson L."/>
            <person name="Teles M."/>
            <person name="MacKenzie S."/>
            <person name="Amaro C."/>
        </authorList>
    </citation>
    <scope>NUCLEOTIDE SEQUENCE</scope>
</reference>
<proteinExistence type="predicted"/>